<evidence type="ECO:0000256" key="4">
    <source>
        <dbReference type="ARBA" id="ARBA00022723"/>
    </source>
</evidence>
<evidence type="ECO:0000256" key="1">
    <source>
        <dbReference type="ARBA" id="ARBA00004141"/>
    </source>
</evidence>
<organism evidence="13 14">
    <name type="scientific">Collibacillus ludicampi</name>
    <dbReference type="NCBI Taxonomy" id="2771369"/>
    <lineage>
        <taxon>Bacteria</taxon>
        <taxon>Bacillati</taxon>
        <taxon>Bacillota</taxon>
        <taxon>Bacilli</taxon>
        <taxon>Bacillales</taxon>
        <taxon>Alicyclobacillaceae</taxon>
        <taxon>Collibacillus</taxon>
    </lineage>
</organism>
<gene>
    <name evidence="13" type="primary">ctaA</name>
    <name evidence="13" type="ORF">DNHGIG_07650</name>
</gene>
<feature type="transmembrane region" description="Helical" evidence="12">
    <location>
        <begin position="91"/>
        <end position="113"/>
    </location>
</feature>
<dbReference type="Pfam" id="PF02628">
    <property type="entry name" value="COX15-CtaA"/>
    <property type="match status" value="1"/>
</dbReference>
<evidence type="ECO:0000256" key="11">
    <source>
        <dbReference type="ARBA" id="ARBA00023444"/>
    </source>
</evidence>
<accession>A0AAV4LBP0</accession>
<comment type="pathway">
    <text evidence="11">Porphyrin-containing compound metabolism.</text>
</comment>
<dbReference type="AlphaFoldDB" id="A0AAV4LBP0"/>
<dbReference type="EMBL" id="BOQE01000001">
    <property type="protein sequence ID" value="GIM45216.1"/>
    <property type="molecule type" value="Genomic_DNA"/>
</dbReference>
<proteinExistence type="predicted"/>
<keyword evidence="3 12" id="KW-0812">Transmembrane</keyword>
<dbReference type="PANTHER" id="PTHR35457:SF1">
    <property type="entry name" value="HEME A SYNTHASE"/>
    <property type="match status" value="1"/>
</dbReference>
<evidence type="ECO:0000256" key="2">
    <source>
        <dbReference type="ARBA" id="ARBA00022475"/>
    </source>
</evidence>
<keyword evidence="10" id="KW-1015">Disulfide bond</keyword>
<evidence type="ECO:0000313" key="14">
    <source>
        <dbReference type="Proteomes" id="UP001057291"/>
    </source>
</evidence>
<comment type="caution">
    <text evidence="13">The sequence shown here is derived from an EMBL/GenBank/DDBJ whole genome shotgun (WGS) entry which is preliminary data.</text>
</comment>
<dbReference type="GO" id="GO:0006784">
    <property type="term" value="P:heme A biosynthetic process"/>
    <property type="evidence" value="ECO:0007669"/>
    <property type="project" value="InterPro"/>
</dbReference>
<name>A0AAV4LBP0_9BACL</name>
<evidence type="ECO:0000256" key="7">
    <source>
        <dbReference type="ARBA" id="ARBA00023004"/>
    </source>
</evidence>
<feature type="transmembrane region" description="Helical" evidence="12">
    <location>
        <begin position="202"/>
        <end position="228"/>
    </location>
</feature>
<comment type="subcellular location">
    <subcellularLocation>
        <location evidence="1">Membrane</location>
        <topology evidence="1">Multi-pass membrane protein</topology>
    </subcellularLocation>
</comment>
<protein>
    <submittedName>
        <fullName evidence="13">Heme A synthase</fullName>
    </submittedName>
</protein>
<keyword evidence="14" id="KW-1185">Reference proteome</keyword>
<keyword evidence="2" id="KW-1003">Cell membrane</keyword>
<feature type="transmembrane region" description="Helical" evidence="12">
    <location>
        <begin position="160"/>
        <end position="182"/>
    </location>
</feature>
<dbReference type="InterPro" id="IPR050450">
    <property type="entry name" value="COX15/CtaA_HemeA_synthase"/>
</dbReference>
<dbReference type="RefSeq" id="WP_282198435.1">
    <property type="nucleotide sequence ID" value="NZ_BOQE01000001.1"/>
</dbReference>
<dbReference type="GO" id="GO:0046872">
    <property type="term" value="F:metal ion binding"/>
    <property type="evidence" value="ECO:0007669"/>
    <property type="project" value="UniProtKB-KW"/>
</dbReference>
<feature type="transmembrane region" description="Helical" evidence="12">
    <location>
        <begin position="58"/>
        <end position="79"/>
    </location>
</feature>
<feature type="transmembrane region" description="Helical" evidence="12">
    <location>
        <begin position="119"/>
        <end position="139"/>
    </location>
</feature>
<feature type="transmembrane region" description="Helical" evidence="12">
    <location>
        <begin position="240"/>
        <end position="262"/>
    </location>
</feature>
<reference evidence="13" key="1">
    <citation type="journal article" date="2023" name="Int. J. Syst. Evol. Microbiol.">
        <title>Collibacillus ludicampi gen. nov., sp. nov., a new soil bacterium of the family Alicyclobacillaceae.</title>
        <authorList>
            <person name="Jojima T."/>
            <person name="Ioku Y."/>
            <person name="Fukuta Y."/>
            <person name="Shirasaka N."/>
            <person name="Matsumura Y."/>
            <person name="Mori M."/>
        </authorList>
    </citation>
    <scope>NUCLEOTIDE SEQUENCE</scope>
    <source>
        <strain evidence="13">TP075</strain>
    </source>
</reference>
<feature type="transmembrane region" description="Helical" evidence="12">
    <location>
        <begin position="268"/>
        <end position="290"/>
    </location>
</feature>
<dbReference type="PANTHER" id="PTHR35457">
    <property type="entry name" value="HEME A SYNTHASE"/>
    <property type="match status" value="1"/>
</dbReference>
<evidence type="ECO:0000313" key="13">
    <source>
        <dbReference type="EMBL" id="GIM45216.1"/>
    </source>
</evidence>
<evidence type="ECO:0000256" key="12">
    <source>
        <dbReference type="SAM" id="Phobius"/>
    </source>
</evidence>
<keyword evidence="6" id="KW-0560">Oxidoreductase</keyword>
<keyword evidence="4" id="KW-0479">Metal-binding</keyword>
<keyword evidence="8" id="KW-0350">Heme biosynthesis</keyword>
<evidence type="ECO:0000256" key="6">
    <source>
        <dbReference type="ARBA" id="ARBA00023002"/>
    </source>
</evidence>
<keyword evidence="9 12" id="KW-0472">Membrane</keyword>
<dbReference type="InterPro" id="IPR003780">
    <property type="entry name" value="COX15/CtaA_fam"/>
</dbReference>
<dbReference type="GO" id="GO:0016491">
    <property type="term" value="F:oxidoreductase activity"/>
    <property type="evidence" value="ECO:0007669"/>
    <property type="project" value="UniProtKB-KW"/>
</dbReference>
<evidence type="ECO:0000256" key="5">
    <source>
        <dbReference type="ARBA" id="ARBA00022989"/>
    </source>
</evidence>
<sequence>MSRALRPFSVLTAIGMLLVLLAGVLVTNTGSAEGCGHTWPLCHGEFRPMDSLASLIEYSHRAITGIVGFMVVALVIWTWRVYPQRKDVKWLCYLSIFFLLLQSALGATAVIWGQSKAVLALHFGVSSMGFASVLLLALVTFQDKDIHGMSTRVSKGYFKFVWGIFVYVYVLLYLGAYVRRVGAGLAIDTWPLNNGKLIPDHLTGLIAINFVHRLSALIGLILIIALFMITKRKYPGRHDLYVGSLLCVITMILQIFSGGYVVLSRMALGSLLLHSTFVSIFFGSLSYLCYIATVETTSKPVSFLMHEESVPKKIS</sequence>
<dbReference type="GO" id="GO:0016020">
    <property type="term" value="C:membrane"/>
    <property type="evidence" value="ECO:0007669"/>
    <property type="project" value="UniProtKB-SubCell"/>
</dbReference>
<keyword evidence="7" id="KW-0408">Iron</keyword>
<evidence type="ECO:0000256" key="9">
    <source>
        <dbReference type="ARBA" id="ARBA00023136"/>
    </source>
</evidence>
<evidence type="ECO:0000256" key="10">
    <source>
        <dbReference type="ARBA" id="ARBA00023157"/>
    </source>
</evidence>
<dbReference type="Proteomes" id="UP001057291">
    <property type="component" value="Unassembled WGS sequence"/>
</dbReference>
<evidence type="ECO:0000256" key="3">
    <source>
        <dbReference type="ARBA" id="ARBA00022692"/>
    </source>
</evidence>
<evidence type="ECO:0000256" key="8">
    <source>
        <dbReference type="ARBA" id="ARBA00023133"/>
    </source>
</evidence>
<keyword evidence="5 12" id="KW-1133">Transmembrane helix</keyword>